<evidence type="ECO:0000256" key="1">
    <source>
        <dbReference type="SAM" id="MobiDB-lite"/>
    </source>
</evidence>
<name>A0A699ZU93_HAELA</name>
<evidence type="ECO:0000313" key="3">
    <source>
        <dbReference type="Proteomes" id="UP000485058"/>
    </source>
</evidence>
<sequence>MVAFTEGLSCDVLFRGIARFAPVHYTAGRRHERGRAGDLSFTQHPQSEDSTQLGWPVQPGPGPSPFNHFTARLPLAHMRPLETSSTQPQLSSTQTWLQETLLRLPFMRHVREERDRVLTAQRLAQELSTLPTQHPSPLSTNAHLPGSDSPVKR</sequence>
<gene>
    <name evidence="2" type="ORF">HaLaN_22634</name>
</gene>
<keyword evidence="3" id="KW-1185">Reference proteome</keyword>
<feature type="compositionally biased region" description="Polar residues" evidence="1">
    <location>
        <begin position="40"/>
        <end position="53"/>
    </location>
</feature>
<protein>
    <submittedName>
        <fullName evidence="2">Uncharacterized protein</fullName>
    </submittedName>
</protein>
<dbReference type="EMBL" id="BLLF01002630">
    <property type="protein sequence ID" value="GFH24780.1"/>
    <property type="molecule type" value="Genomic_DNA"/>
</dbReference>
<comment type="caution">
    <text evidence="2">The sequence shown here is derived from an EMBL/GenBank/DDBJ whole genome shotgun (WGS) entry which is preliminary data.</text>
</comment>
<proteinExistence type="predicted"/>
<feature type="compositionally biased region" description="Polar residues" evidence="1">
    <location>
        <begin position="127"/>
        <end position="142"/>
    </location>
</feature>
<dbReference type="AlphaFoldDB" id="A0A699ZU93"/>
<reference evidence="2 3" key="1">
    <citation type="submission" date="2020-02" db="EMBL/GenBank/DDBJ databases">
        <title>Draft genome sequence of Haematococcus lacustris strain NIES-144.</title>
        <authorList>
            <person name="Morimoto D."/>
            <person name="Nakagawa S."/>
            <person name="Yoshida T."/>
            <person name="Sawayama S."/>
        </authorList>
    </citation>
    <scope>NUCLEOTIDE SEQUENCE [LARGE SCALE GENOMIC DNA]</scope>
    <source>
        <strain evidence="2 3">NIES-144</strain>
    </source>
</reference>
<feature type="region of interest" description="Disordered" evidence="1">
    <location>
        <begin position="127"/>
        <end position="153"/>
    </location>
</feature>
<dbReference type="Proteomes" id="UP000485058">
    <property type="component" value="Unassembled WGS sequence"/>
</dbReference>
<accession>A0A699ZU93</accession>
<evidence type="ECO:0000313" key="2">
    <source>
        <dbReference type="EMBL" id="GFH24780.1"/>
    </source>
</evidence>
<organism evidence="2 3">
    <name type="scientific">Haematococcus lacustris</name>
    <name type="common">Green alga</name>
    <name type="synonym">Haematococcus pluvialis</name>
    <dbReference type="NCBI Taxonomy" id="44745"/>
    <lineage>
        <taxon>Eukaryota</taxon>
        <taxon>Viridiplantae</taxon>
        <taxon>Chlorophyta</taxon>
        <taxon>core chlorophytes</taxon>
        <taxon>Chlorophyceae</taxon>
        <taxon>CS clade</taxon>
        <taxon>Chlamydomonadales</taxon>
        <taxon>Haematococcaceae</taxon>
        <taxon>Haematococcus</taxon>
    </lineage>
</organism>
<feature type="region of interest" description="Disordered" evidence="1">
    <location>
        <begin position="32"/>
        <end position="53"/>
    </location>
</feature>